<dbReference type="AlphaFoldDB" id="A0A8J4E0E8"/>
<protein>
    <submittedName>
        <fullName evidence="3">Uncharacterized protein</fullName>
    </submittedName>
</protein>
<evidence type="ECO:0000256" key="2">
    <source>
        <dbReference type="SAM" id="Phobius"/>
    </source>
</evidence>
<feature type="transmembrane region" description="Helical" evidence="2">
    <location>
        <begin position="57"/>
        <end position="84"/>
    </location>
</feature>
<feature type="region of interest" description="Disordered" evidence="1">
    <location>
        <begin position="89"/>
        <end position="123"/>
    </location>
</feature>
<keyword evidence="2" id="KW-0472">Membrane</keyword>
<accession>A0A8J4E0E8</accession>
<proteinExistence type="predicted"/>
<gene>
    <name evidence="3" type="ORF">Vau01_051410</name>
</gene>
<comment type="caution">
    <text evidence="3">The sequence shown here is derived from an EMBL/GenBank/DDBJ whole genome shotgun (WGS) entry which is preliminary data.</text>
</comment>
<keyword evidence="4" id="KW-1185">Reference proteome</keyword>
<feature type="compositionally biased region" description="Polar residues" evidence="1">
    <location>
        <begin position="1"/>
        <end position="15"/>
    </location>
</feature>
<evidence type="ECO:0000313" key="4">
    <source>
        <dbReference type="Proteomes" id="UP000612585"/>
    </source>
</evidence>
<dbReference type="EMBL" id="BOPG01000032">
    <property type="protein sequence ID" value="GIJ57625.1"/>
    <property type="molecule type" value="Genomic_DNA"/>
</dbReference>
<feature type="region of interest" description="Disordered" evidence="1">
    <location>
        <begin position="1"/>
        <end position="51"/>
    </location>
</feature>
<feature type="compositionally biased region" description="Low complexity" evidence="1">
    <location>
        <begin position="92"/>
        <end position="118"/>
    </location>
</feature>
<keyword evidence="2" id="KW-1133">Transmembrane helix</keyword>
<evidence type="ECO:0000313" key="3">
    <source>
        <dbReference type="EMBL" id="GIJ57625.1"/>
    </source>
</evidence>
<reference evidence="3" key="1">
    <citation type="submission" date="2021-01" db="EMBL/GenBank/DDBJ databases">
        <title>Whole genome shotgun sequence of Virgisporangium aurantiacum NBRC 16421.</title>
        <authorList>
            <person name="Komaki H."/>
            <person name="Tamura T."/>
        </authorList>
    </citation>
    <scope>NUCLEOTIDE SEQUENCE</scope>
    <source>
        <strain evidence="3">NBRC 16421</strain>
    </source>
</reference>
<feature type="compositionally biased region" description="Pro residues" evidence="1">
    <location>
        <begin position="27"/>
        <end position="44"/>
    </location>
</feature>
<sequence>MYPQGNSPDSWQQYNQQPDPYAGYGQPPQPMPQYPGAPYQPFPGPAQGQRSGSRTPLIIVGVVVGVVVLFCAAAVFLVGLGAAVDDGSGPDRAAPAASTAPPASTRTAAPTTPAATKTPTEESIEGDLARFKVGDCLTITGSENTVNPAKCTDSGAYKVLLRRDGTTDEKVCDGTEATDFLYQDGVGTSRDLVLCVSLAK</sequence>
<dbReference type="Proteomes" id="UP000612585">
    <property type="component" value="Unassembled WGS sequence"/>
</dbReference>
<name>A0A8J4E0E8_9ACTN</name>
<organism evidence="3 4">
    <name type="scientific">Virgisporangium aurantiacum</name>
    <dbReference type="NCBI Taxonomy" id="175570"/>
    <lineage>
        <taxon>Bacteria</taxon>
        <taxon>Bacillati</taxon>
        <taxon>Actinomycetota</taxon>
        <taxon>Actinomycetes</taxon>
        <taxon>Micromonosporales</taxon>
        <taxon>Micromonosporaceae</taxon>
        <taxon>Virgisporangium</taxon>
    </lineage>
</organism>
<keyword evidence="2" id="KW-0812">Transmembrane</keyword>
<feature type="compositionally biased region" description="Low complexity" evidence="1">
    <location>
        <begin position="16"/>
        <end position="26"/>
    </location>
</feature>
<evidence type="ECO:0000256" key="1">
    <source>
        <dbReference type="SAM" id="MobiDB-lite"/>
    </source>
</evidence>